<protein>
    <submittedName>
        <fullName evidence="2">DUF2200 domain-containing protein</fullName>
    </submittedName>
</protein>
<comment type="caution">
    <text evidence="2">The sequence shown here is derived from an EMBL/GenBank/DDBJ whole genome shotgun (WGS) entry which is preliminary data.</text>
</comment>
<organism evidence="2 3">
    <name type="scientific">Kineococcus endophyticus</name>
    <dbReference type="NCBI Taxonomy" id="1181883"/>
    <lineage>
        <taxon>Bacteria</taxon>
        <taxon>Bacillati</taxon>
        <taxon>Actinomycetota</taxon>
        <taxon>Actinomycetes</taxon>
        <taxon>Kineosporiales</taxon>
        <taxon>Kineosporiaceae</taxon>
        <taxon>Kineococcus</taxon>
    </lineage>
</organism>
<evidence type="ECO:0000313" key="2">
    <source>
        <dbReference type="EMBL" id="MEW9264312.1"/>
    </source>
</evidence>
<keyword evidence="3" id="KW-1185">Reference proteome</keyword>
<dbReference type="RefSeq" id="WP_367636973.1">
    <property type="nucleotide sequence ID" value="NZ_JBFNQN010000004.1"/>
</dbReference>
<proteinExistence type="predicted"/>
<sequence length="136" mass="15083">MARQRIFGVPFADIHPLHVAKVQRKGRDARDVDQVITWLTGYDADRLRRAAAEGVDLETFSARAPRMNPDASLITGVVCGHRVEEIEDPLLQRIRWMHELVDEVARGKRTSSILRGGAPNAAPPARAGGRWSTIVP</sequence>
<evidence type="ECO:0000256" key="1">
    <source>
        <dbReference type="SAM" id="MobiDB-lite"/>
    </source>
</evidence>
<dbReference type="Proteomes" id="UP001555826">
    <property type="component" value="Unassembled WGS sequence"/>
</dbReference>
<gene>
    <name evidence="2" type="ORF">AB1207_06110</name>
</gene>
<dbReference type="Gene3D" id="1.10.8.290">
    <property type="entry name" value="uncharacterized protein sp1917 domain"/>
    <property type="match status" value="1"/>
</dbReference>
<evidence type="ECO:0000313" key="3">
    <source>
        <dbReference type="Proteomes" id="UP001555826"/>
    </source>
</evidence>
<name>A0ABV3P500_9ACTN</name>
<dbReference type="InterPro" id="IPR023204">
    <property type="entry name" value="SP1917_dom_sf"/>
</dbReference>
<reference evidence="2 3" key="1">
    <citation type="submission" date="2024-07" db="EMBL/GenBank/DDBJ databases">
        <authorList>
            <person name="Thanompreechachai J."/>
            <person name="Duangmal K."/>
        </authorList>
    </citation>
    <scope>NUCLEOTIDE SEQUENCE [LARGE SCALE GENOMIC DNA]</scope>
    <source>
        <strain evidence="2 3">KCTC 19886</strain>
    </source>
</reference>
<dbReference type="InterPro" id="IPR014580">
    <property type="entry name" value="UCP033199"/>
</dbReference>
<dbReference type="Pfam" id="PF09966">
    <property type="entry name" value="DUF2200"/>
    <property type="match status" value="1"/>
</dbReference>
<feature type="compositionally biased region" description="Low complexity" evidence="1">
    <location>
        <begin position="115"/>
        <end position="130"/>
    </location>
</feature>
<accession>A0ABV3P500</accession>
<dbReference type="EMBL" id="JBFNQN010000004">
    <property type="protein sequence ID" value="MEW9264312.1"/>
    <property type="molecule type" value="Genomic_DNA"/>
</dbReference>
<feature type="region of interest" description="Disordered" evidence="1">
    <location>
        <begin position="115"/>
        <end position="136"/>
    </location>
</feature>